<name>A0A097P203_GVCP</name>
<evidence type="ECO:0000313" key="5">
    <source>
        <dbReference type="EMBL" id="QGY99263.1"/>
    </source>
</evidence>
<dbReference type="KEGG" id="vg:921447"/>
<gene>
    <name evidence="4" type="primary">orf112</name>
</gene>
<evidence type="ECO:0000313" key="3">
    <source>
        <dbReference type="EMBL" id="AIU37038.1"/>
    </source>
</evidence>
<keyword evidence="1" id="KW-0175">Coiled coil</keyword>
<organismHost>
    <name type="scientific">Cydia pomonella</name>
    <name type="common">Codling moth</name>
    <dbReference type="NCBI Taxonomy" id="82600"/>
</organismHost>
<organism evidence="4">
    <name type="scientific">Cydia pomonella granulosis virus</name>
    <name type="common">CpGV</name>
    <name type="synonym">Cydia pomonella granulovirus</name>
    <dbReference type="NCBI Taxonomy" id="28289"/>
    <lineage>
        <taxon>Viruses</taxon>
        <taxon>Viruses incertae sedis</taxon>
        <taxon>Naldaviricetes</taxon>
        <taxon>Lefavirales</taxon>
        <taxon>Baculoviridae</taxon>
        <taxon>Betabaculovirus</taxon>
        <taxon>Betabaculovirus cypomonellae</taxon>
    </lineage>
</organism>
<dbReference type="OrthoDB" id="9145at10239"/>
<dbReference type="Pfam" id="PF06771">
    <property type="entry name" value="Desmo_N"/>
    <property type="match status" value="1"/>
</dbReference>
<dbReference type="EMBL" id="KM217575">
    <property type="protein sequence ID" value="AIU37038.1"/>
    <property type="molecule type" value="Genomic_DNA"/>
</dbReference>
<evidence type="ECO:0000259" key="2">
    <source>
        <dbReference type="Pfam" id="PF06771"/>
    </source>
</evidence>
<evidence type="ECO:0000313" key="9">
    <source>
        <dbReference type="EMBL" id="QGZ00114.1"/>
    </source>
</evidence>
<proteinExistence type="predicted"/>
<evidence type="ECO:0000313" key="8">
    <source>
        <dbReference type="EMBL" id="QGY99831.1"/>
    </source>
</evidence>
<dbReference type="EMBL" id="MN696171">
    <property type="protein sequence ID" value="QGZ00114.1"/>
    <property type="molecule type" value="Genomic_DNA"/>
</dbReference>
<evidence type="ECO:0000256" key="1">
    <source>
        <dbReference type="SAM" id="Coils"/>
    </source>
</evidence>
<reference evidence="5" key="2">
    <citation type="journal article" date="2019" name="Virology">
        <title>Single nucleotide polymorphism (SNP) frequencies and distribution reveal complex genetic composition of seven novel natural isolates of Cydia pomonella granulovirus.</title>
        <authorList>
            <person name="Fan J."/>
            <person name="Wennmann J.T."/>
            <person name="Wang D."/>
            <person name="Jehle J.A."/>
        </authorList>
    </citation>
    <scope>NUCLEOTIDE SEQUENCE</scope>
    <source>
        <strain evidence="5">CpGV-ALE</strain>
        <strain evidence="6">CpGV-KS1</strain>
        <strain evidence="7">CpGV-KS2</strain>
        <strain evidence="8">CpGV-WW</strain>
        <strain evidence="9">CpGV-ZY</strain>
    </source>
</reference>
<evidence type="ECO:0000313" key="6">
    <source>
        <dbReference type="EMBL" id="QGY99547.1"/>
    </source>
</evidence>
<accession>A0A097P203</accession>
<dbReference type="EMBL" id="MN696168">
    <property type="protein sequence ID" value="QGY99689.1"/>
    <property type="molecule type" value="Genomic_DNA"/>
</dbReference>
<dbReference type="EMBL" id="MN696167">
    <property type="protein sequence ID" value="QGY99547.1"/>
    <property type="molecule type" value="Genomic_DNA"/>
</dbReference>
<protein>
    <submittedName>
        <fullName evidence="4 5">Desmoplakin</fullName>
    </submittedName>
</protein>
<reference evidence="4" key="1">
    <citation type="journal article" date="2014" name="Proc. Natl. Acad. Sci. U.S.A.">
        <title>Baculovirus resistance in codling moth is virus isolate-dependent and the consequence of a mutation in viral gene pe38.</title>
        <authorList>
            <person name="Gebhardt M.M."/>
            <person name="Eberle K.E."/>
            <person name="Radtke P."/>
            <person name="Jehle J.A."/>
        </authorList>
    </citation>
    <scope>NUCLEOTIDE SEQUENCE</scope>
    <source>
        <strain evidence="4">CpGV-I12</strain>
        <strain evidence="3">CpGV-M</strain>
    </source>
</reference>
<evidence type="ECO:0000313" key="7">
    <source>
        <dbReference type="EMBL" id="QGY99689.1"/>
    </source>
</evidence>
<feature type="coiled-coil region" evidence="1">
    <location>
        <begin position="258"/>
        <end position="606"/>
    </location>
</feature>
<feature type="domain" description="Viral desmoplakin N-terminal" evidence="2">
    <location>
        <begin position="24"/>
        <end position="108"/>
    </location>
</feature>
<sequence length="718" mass="82711">MAFTAGSYSTPSAFLFDSNMILTRYKGVDVTPHTFNNLIKTITNHRSISNTSSSKNDFEEKIRDIILAFNPSLKKNSADMTTEHLLISSLKVGDKKEVTHNYNYNKWGDNARCGVEDNYNDDDDDDDDDVGRYHENVMKKMRVLSREEWDGETFLDLLRAVAGERHKQYVKKIKRRYKAYVEGLKGGGRKRLVSDSDESNDKQLFGALRKQLQIKHFDWDKCGLLLRSVKEFIETNHGGCGDTVEKYLYGLRCIGLKLVELREEVKGGGERIAELQSELAQSGGADTQLTKKNGELVQKNQALQNRVELLLENCEKLDTTINYNAIELAKLAAAIGDKDHMLENLGEHNKSLLAENATLSDRINTVEQAYQAANLKWTQVDEDNTQLLMRASQLESRIKELEDELSIERENSRVQQQTCNELLYKNDRDNTDRDRDSKMLINRCAEYENRIEQLCNEKHLLSAQLEEARVSTEEIVKRLTVDVEQSRQQCVSLRSSLMQKQQEFELCEARVMDAHNNYKVEQTELNRRIRELEVTNQKLREDNEKNYEEATAVIEEKVALQTTIKQLNGTLDRQRKELKEKSDEYEEQIKQLKEEHEQQVNDVTNSLTQVFNNKFRDRSERDKSVMVDKFKSDKDKLVKEYEAKIKELENSLVVDGASVDNNDLLVEAIKRVEDSRKRKKPVGGSCSGVEEVSVEEKKRKGGILPIKNISFVKPNVRK</sequence>
<evidence type="ECO:0000313" key="4">
    <source>
        <dbReference type="EMBL" id="AIU37180.1"/>
    </source>
</evidence>
<dbReference type="EMBL" id="KM217576">
    <property type="protein sequence ID" value="AIU37180.1"/>
    <property type="molecule type" value="Genomic_DNA"/>
</dbReference>
<dbReference type="EMBL" id="MN696169">
    <property type="protein sequence ID" value="QGY99831.1"/>
    <property type="molecule type" value="Genomic_DNA"/>
</dbReference>
<dbReference type="EMBL" id="MN696165">
    <property type="protein sequence ID" value="QGY99263.1"/>
    <property type="molecule type" value="Genomic_DNA"/>
</dbReference>
<dbReference type="InterPro" id="IPR009615">
    <property type="entry name" value="Desmo_N"/>
</dbReference>